<evidence type="ECO:0000313" key="1">
    <source>
        <dbReference type="EMBL" id="REE94774.1"/>
    </source>
</evidence>
<gene>
    <name evidence="1" type="ORF">DFJ69_0132</name>
</gene>
<comment type="caution">
    <text evidence="1">The sequence shown here is derived from an EMBL/GenBank/DDBJ whole genome shotgun (WGS) entry which is preliminary data.</text>
</comment>
<protein>
    <submittedName>
        <fullName evidence="1">Uncharacterized protein</fullName>
    </submittedName>
</protein>
<accession>A0A3D9SQB6</accession>
<name>A0A3D9SQB6_9ACTN</name>
<organism evidence="1 2">
    <name type="scientific">Thermomonospora umbrina</name>
    <dbReference type="NCBI Taxonomy" id="111806"/>
    <lineage>
        <taxon>Bacteria</taxon>
        <taxon>Bacillati</taxon>
        <taxon>Actinomycetota</taxon>
        <taxon>Actinomycetes</taxon>
        <taxon>Streptosporangiales</taxon>
        <taxon>Thermomonosporaceae</taxon>
        <taxon>Thermomonospora</taxon>
    </lineage>
</organism>
<proteinExistence type="predicted"/>
<dbReference type="AlphaFoldDB" id="A0A3D9SQB6"/>
<evidence type="ECO:0000313" key="2">
    <source>
        <dbReference type="Proteomes" id="UP000256661"/>
    </source>
</evidence>
<dbReference type="EMBL" id="QTTT01000001">
    <property type="protein sequence ID" value="REE94774.1"/>
    <property type="molecule type" value="Genomic_DNA"/>
</dbReference>
<reference evidence="1 2" key="1">
    <citation type="submission" date="2018-08" db="EMBL/GenBank/DDBJ databases">
        <title>Sequencing the genomes of 1000 actinobacteria strains.</title>
        <authorList>
            <person name="Klenk H.-P."/>
        </authorList>
    </citation>
    <scope>NUCLEOTIDE SEQUENCE [LARGE SCALE GENOMIC DNA]</scope>
    <source>
        <strain evidence="1 2">DSM 43927</strain>
    </source>
</reference>
<sequence length="77" mass="8090">MITVEHVERLLDARDPEAALVIVGGRAEVVRGGTDAGGLLVAERRDVLGRLGDERPSPEALEKVARALDTAVSEMGG</sequence>
<dbReference type="RefSeq" id="WP_245973898.1">
    <property type="nucleotide sequence ID" value="NZ_QTTT01000001.1"/>
</dbReference>
<dbReference type="Proteomes" id="UP000256661">
    <property type="component" value="Unassembled WGS sequence"/>
</dbReference>
<keyword evidence="2" id="KW-1185">Reference proteome</keyword>